<dbReference type="Pfam" id="PF13765">
    <property type="entry name" value="PRY"/>
    <property type="match status" value="1"/>
</dbReference>
<evidence type="ECO:0000256" key="3">
    <source>
        <dbReference type="ARBA" id="ARBA00034460"/>
    </source>
</evidence>
<evidence type="ECO:0000313" key="7">
    <source>
        <dbReference type="Proteomes" id="UP000695026"/>
    </source>
</evidence>
<dbReference type="Pfam" id="PF00622">
    <property type="entry name" value="SPRY"/>
    <property type="match status" value="1"/>
</dbReference>
<feature type="transmembrane region" description="Helical" evidence="5">
    <location>
        <begin position="12"/>
        <end position="35"/>
    </location>
</feature>
<dbReference type="InterPro" id="IPR003877">
    <property type="entry name" value="SPRY_dom"/>
</dbReference>
<feature type="coiled-coil region" evidence="4">
    <location>
        <begin position="41"/>
        <end position="72"/>
    </location>
</feature>
<evidence type="ECO:0000259" key="6">
    <source>
        <dbReference type="PROSITE" id="PS50188"/>
    </source>
</evidence>
<dbReference type="RefSeq" id="XP_025031915.1">
    <property type="nucleotide sequence ID" value="XM_025176147.1"/>
</dbReference>
<dbReference type="InterPro" id="IPR043136">
    <property type="entry name" value="B30.2/SPRY_sf"/>
</dbReference>
<dbReference type="CDD" id="cd13733">
    <property type="entry name" value="SPRY_PRY_C-I_1"/>
    <property type="match status" value="1"/>
</dbReference>
<dbReference type="Proteomes" id="UP000695026">
    <property type="component" value="Unplaced"/>
</dbReference>
<keyword evidence="5" id="KW-0472">Membrane</keyword>
<feature type="domain" description="B30.2/SPRY" evidence="6">
    <location>
        <begin position="58"/>
        <end position="252"/>
    </location>
</feature>
<evidence type="ECO:0000313" key="9">
    <source>
        <dbReference type="RefSeq" id="XP_025031916.1"/>
    </source>
</evidence>
<protein>
    <submittedName>
        <fullName evidence="8 9">E3 ubiquitin-protein ligase TRIM39-like isoform X1</fullName>
    </submittedName>
</protein>
<gene>
    <name evidence="8 9" type="primary">LOC103060748</name>
</gene>
<dbReference type="GeneID" id="103060748"/>
<dbReference type="FunFam" id="2.60.120.920:FF:000004">
    <property type="entry name" value="Butyrophilin subfamily 1 member A1"/>
    <property type="match status" value="1"/>
</dbReference>
<evidence type="ECO:0000256" key="4">
    <source>
        <dbReference type="SAM" id="Coils"/>
    </source>
</evidence>
<dbReference type="Gene3D" id="2.60.120.920">
    <property type="match status" value="1"/>
</dbReference>
<evidence type="ECO:0000256" key="1">
    <source>
        <dbReference type="ARBA" id="ARBA00009651"/>
    </source>
</evidence>
<dbReference type="OMA" id="WAIRYCE"/>
<keyword evidence="2" id="KW-0800">Toxin</keyword>
<keyword evidence="5" id="KW-0812">Transmembrane</keyword>
<dbReference type="PRINTS" id="PR01407">
    <property type="entry name" value="BUTYPHLNCDUF"/>
</dbReference>
<evidence type="ECO:0000313" key="8">
    <source>
        <dbReference type="RefSeq" id="XP_025031915.1"/>
    </source>
</evidence>
<dbReference type="InterPro" id="IPR001870">
    <property type="entry name" value="B30.2/SPRY"/>
</dbReference>
<keyword evidence="4" id="KW-0175">Coiled coil</keyword>
<reference evidence="8 9" key="1">
    <citation type="submission" date="2025-04" db="UniProtKB">
        <authorList>
            <consortium name="RefSeq"/>
        </authorList>
    </citation>
    <scope>IDENTIFICATION</scope>
    <source>
        <tissue evidence="8 9">Liver</tissue>
    </source>
</reference>
<organism evidence="7 9">
    <name type="scientific">Python bivittatus</name>
    <name type="common">Burmese python</name>
    <name type="synonym">Python molurus bivittatus</name>
    <dbReference type="NCBI Taxonomy" id="176946"/>
    <lineage>
        <taxon>Eukaryota</taxon>
        <taxon>Metazoa</taxon>
        <taxon>Chordata</taxon>
        <taxon>Craniata</taxon>
        <taxon>Vertebrata</taxon>
        <taxon>Euteleostomi</taxon>
        <taxon>Lepidosauria</taxon>
        <taxon>Squamata</taxon>
        <taxon>Bifurcata</taxon>
        <taxon>Unidentata</taxon>
        <taxon>Episquamata</taxon>
        <taxon>Toxicofera</taxon>
        <taxon>Serpentes</taxon>
        <taxon>Henophidia</taxon>
        <taxon>Pythonidae</taxon>
        <taxon>Python</taxon>
    </lineage>
</organism>
<dbReference type="PANTHER" id="PTHR24103">
    <property type="entry name" value="E3 UBIQUITIN-PROTEIN LIGASE TRIM"/>
    <property type="match status" value="1"/>
</dbReference>
<evidence type="ECO:0000256" key="5">
    <source>
        <dbReference type="SAM" id="Phobius"/>
    </source>
</evidence>
<dbReference type="OrthoDB" id="9040790at2759"/>
<proteinExistence type="inferred from homology"/>
<name>A0A9F5J824_PYTBI</name>
<comment type="similarity">
    <text evidence="1">Belongs to the ohanin/vespryn family.</text>
</comment>
<evidence type="ECO:0000256" key="2">
    <source>
        <dbReference type="ARBA" id="ARBA00022699"/>
    </source>
</evidence>
<dbReference type="InterPro" id="IPR006574">
    <property type="entry name" value="PRY"/>
</dbReference>
<dbReference type="AlphaFoldDB" id="A0A9F5J824"/>
<keyword evidence="2" id="KW-0528">Neurotoxin</keyword>
<dbReference type="SMART" id="SM00589">
    <property type="entry name" value="PRY"/>
    <property type="match status" value="1"/>
</dbReference>
<comment type="function">
    <text evidence="3">Neurotoxin that produces dose-dependent hypolocomotion and hyperalgesia in mice. May directly act on the central nervous system, as it is 6500-fold more potent when administered intracerebroventricularly than intraperitoneal.</text>
</comment>
<dbReference type="KEGG" id="pbi:103060748"/>
<dbReference type="RefSeq" id="XP_025031916.1">
    <property type="nucleotide sequence ID" value="XM_025176148.1"/>
</dbReference>
<dbReference type="InterPro" id="IPR013320">
    <property type="entry name" value="ConA-like_dom_sf"/>
</dbReference>
<dbReference type="SMART" id="SM00449">
    <property type="entry name" value="SPRY"/>
    <property type="match status" value="1"/>
</dbReference>
<dbReference type="InterPro" id="IPR003879">
    <property type="entry name" value="Butyrophylin_SPRY"/>
</dbReference>
<keyword evidence="5" id="KW-1133">Transmembrane helix</keyword>
<dbReference type="SUPFAM" id="SSF49899">
    <property type="entry name" value="Concanavalin A-like lectins/glucanases"/>
    <property type="match status" value="1"/>
</dbReference>
<accession>A0A9F5J824</accession>
<dbReference type="InterPro" id="IPR050143">
    <property type="entry name" value="TRIM/RBCC"/>
</dbReference>
<keyword evidence="7" id="KW-1185">Reference proteome</keyword>
<dbReference type="PROSITE" id="PS50188">
    <property type="entry name" value="B302_SPRY"/>
    <property type="match status" value="1"/>
</dbReference>
<sequence length="267" mass="30741">MESILKQPTTDSLGSILSAYLIWIGFLVLAPVIVFGCSQCCKKHKELLLGENQQLKEENEKLEEKNQFLGVRFYRVDLTLDPKTAHPRLKVSEDGKSVKDTGNIHDVSKSKERFESHTFVLAKQFFSEGRYYWEVEVDQKNMWDLGVTSESAPRTGKITLSPQNGYWVIGRDNGKDYWARTDPWTCLNMPRKPTRIGIFLNMKSHEISFYDAPREHKLYTFLNVASGKLYPFFSTGSVIGEEFDRGTLIIPPWFEGEEVVEENEINN</sequence>